<protein>
    <submittedName>
        <fullName evidence="2">Uncharacterized protein</fullName>
    </submittedName>
</protein>
<keyword evidence="3" id="KW-1185">Reference proteome</keyword>
<dbReference type="EMBL" id="OW240923">
    <property type="protein sequence ID" value="CAH2325491.1"/>
    <property type="molecule type" value="Genomic_DNA"/>
</dbReference>
<gene>
    <name evidence="2" type="ORF">PECUL_23A026871</name>
</gene>
<dbReference type="AlphaFoldDB" id="A0AAD1TF24"/>
<evidence type="ECO:0000313" key="3">
    <source>
        <dbReference type="Proteomes" id="UP001295444"/>
    </source>
</evidence>
<organism evidence="2 3">
    <name type="scientific">Pelobates cultripes</name>
    <name type="common">Western spadefoot toad</name>
    <dbReference type="NCBI Taxonomy" id="61616"/>
    <lineage>
        <taxon>Eukaryota</taxon>
        <taxon>Metazoa</taxon>
        <taxon>Chordata</taxon>
        <taxon>Craniata</taxon>
        <taxon>Vertebrata</taxon>
        <taxon>Euteleostomi</taxon>
        <taxon>Amphibia</taxon>
        <taxon>Batrachia</taxon>
        <taxon>Anura</taxon>
        <taxon>Pelobatoidea</taxon>
        <taxon>Pelobatidae</taxon>
        <taxon>Pelobates</taxon>
    </lineage>
</organism>
<name>A0AAD1TF24_PELCU</name>
<accession>A0AAD1TF24</accession>
<feature type="region of interest" description="Disordered" evidence="1">
    <location>
        <begin position="244"/>
        <end position="307"/>
    </location>
</feature>
<sequence>MALGPSSPAWGWKVRLDELQAVLAFGEGKADTRGLSWTEHQALSRQIRNQVSLLEELAGGMSRKLTAWKREVGVPQGATAHTRADIQLLSGLLAECRELASTPPSLEVGEGTEEEVVPETPPEVASASKAPQASLTYAEAAKGEGVEARVFMGLPSDRLRGLLVSLKAQHAEADSGLAGVQAELREQREKSNRTSNYKRGPLRAAIAEKKLVEQHLSYTLLQTEKKIADIQAILQQRAKDAARAGETCPQVRSPARTWIPTPITHLGSHGGEGQREGQESAGQRTKRRKRRKRKTSPGGVWRFHRGG</sequence>
<evidence type="ECO:0000256" key="1">
    <source>
        <dbReference type="SAM" id="MobiDB-lite"/>
    </source>
</evidence>
<dbReference type="Proteomes" id="UP001295444">
    <property type="component" value="Chromosome 12"/>
</dbReference>
<feature type="region of interest" description="Disordered" evidence="1">
    <location>
        <begin position="102"/>
        <end position="131"/>
    </location>
</feature>
<evidence type="ECO:0000313" key="2">
    <source>
        <dbReference type="EMBL" id="CAH2325491.1"/>
    </source>
</evidence>
<reference evidence="2" key="1">
    <citation type="submission" date="2022-03" db="EMBL/GenBank/DDBJ databases">
        <authorList>
            <person name="Alioto T."/>
            <person name="Alioto T."/>
            <person name="Gomez Garrido J."/>
        </authorList>
    </citation>
    <scope>NUCLEOTIDE SEQUENCE</scope>
</reference>
<feature type="compositionally biased region" description="Basic residues" evidence="1">
    <location>
        <begin position="284"/>
        <end position="295"/>
    </location>
</feature>
<proteinExistence type="predicted"/>